<reference evidence="4 5" key="1">
    <citation type="submission" date="2020-04" db="EMBL/GenBank/DDBJ databases">
        <title>Perkinsus olseni comparative genomics.</title>
        <authorList>
            <person name="Bogema D.R."/>
        </authorList>
    </citation>
    <scope>NUCLEOTIDE SEQUENCE [LARGE SCALE GENOMIC DNA]</scope>
    <source>
        <strain evidence="2">ATCC PRA-205</strain>
        <strain evidence="3 4">ATCC PRA-207</strain>
    </source>
</reference>
<gene>
    <name evidence="2" type="ORF">FOZ62_011920</name>
    <name evidence="3" type="ORF">FOZ63_013218</name>
</gene>
<evidence type="ECO:0000256" key="1">
    <source>
        <dbReference type="SAM" id="MobiDB-lite"/>
    </source>
</evidence>
<feature type="non-terminal residue" evidence="3">
    <location>
        <position position="1"/>
    </location>
</feature>
<organism evidence="3 4">
    <name type="scientific">Perkinsus olseni</name>
    <name type="common">Perkinsus atlanticus</name>
    <dbReference type="NCBI Taxonomy" id="32597"/>
    <lineage>
        <taxon>Eukaryota</taxon>
        <taxon>Sar</taxon>
        <taxon>Alveolata</taxon>
        <taxon>Perkinsozoa</taxon>
        <taxon>Perkinsea</taxon>
        <taxon>Perkinsida</taxon>
        <taxon>Perkinsidae</taxon>
        <taxon>Perkinsus</taxon>
    </lineage>
</organism>
<dbReference type="AlphaFoldDB" id="A0A7J6U445"/>
<comment type="caution">
    <text evidence="3">The sequence shown here is derived from an EMBL/GenBank/DDBJ whole genome shotgun (WGS) entry which is preliminary data.</text>
</comment>
<evidence type="ECO:0000313" key="4">
    <source>
        <dbReference type="Proteomes" id="UP000553632"/>
    </source>
</evidence>
<dbReference type="EMBL" id="JABANO010006565">
    <property type="protein sequence ID" value="KAF4751590.1"/>
    <property type="molecule type" value="Genomic_DNA"/>
</dbReference>
<evidence type="ECO:0000313" key="2">
    <source>
        <dbReference type="EMBL" id="KAF4714153.1"/>
    </source>
</evidence>
<sequence>MASHPTTSSSSDGDSLRAYSAIGQQTAPFRRPKGKRCEKLSMQFGDEASYYTRCAATQLNDDEQHEIIDQLGARFCTAHDHRAISLELLLCELTVVLATTPLILNITNYFKMHFIIVLSVLAGAALPEAALMETQGRHHHQHHARFRHSHRHHHDVDDEEDQDPTISGNKPD</sequence>
<feature type="region of interest" description="Disordered" evidence="1">
    <location>
        <begin position="134"/>
        <end position="172"/>
    </location>
</feature>
<accession>A0A7J6U445</accession>
<evidence type="ECO:0000313" key="3">
    <source>
        <dbReference type="EMBL" id="KAF4751590.1"/>
    </source>
</evidence>
<dbReference type="Proteomes" id="UP000553632">
    <property type="component" value="Unassembled WGS sequence"/>
</dbReference>
<proteinExistence type="predicted"/>
<feature type="compositionally biased region" description="Basic residues" evidence="1">
    <location>
        <begin position="137"/>
        <end position="153"/>
    </location>
</feature>
<protein>
    <submittedName>
        <fullName evidence="3">Uncharacterized protein</fullName>
    </submittedName>
</protein>
<keyword evidence="4" id="KW-1185">Reference proteome</keyword>
<dbReference type="EMBL" id="JABANM010025713">
    <property type="protein sequence ID" value="KAF4714153.1"/>
    <property type="molecule type" value="Genomic_DNA"/>
</dbReference>
<evidence type="ECO:0000313" key="5">
    <source>
        <dbReference type="Proteomes" id="UP000574390"/>
    </source>
</evidence>
<name>A0A7J6U445_PEROL</name>
<dbReference type="Proteomes" id="UP000574390">
    <property type="component" value="Unassembled WGS sequence"/>
</dbReference>